<proteinExistence type="predicted"/>
<dbReference type="AlphaFoldDB" id="A0A8J3NKK0"/>
<keyword evidence="2" id="KW-1185">Reference proteome</keyword>
<accession>A0A8J3NKK0</accession>
<name>A0A8J3NKK0_9ACTN</name>
<comment type="caution">
    <text evidence="1">The sequence shown here is derived from an EMBL/GenBank/DDBJ whole genome shotgun (WGS) entry which is preliminary data.</text>
</comment>
<dbReference type="Proteomes" id="UP000601223">
    <property type="component" value="Unassembled WGS sequence"/>
</dbReference>
<organism evidence="1 2">
    <name type="scientific">Catellatospora bangladeshensis</name>
    <dbReference type="NCBI Taxonomy" id="310355"/>
    <lineage>
        <taxon>Bacteria</taxon>
        <taxon>Bacillati</taxon>
        <taxon>Actinomycetota</taxon>
        <taxon>Actinomycetes</taxon>
        <taxon>Micromonosporales</taxon>
        <taxon>Micromonosporaceae</taxon>
        <taxon>Catellatospora</taxon>
    </lineage>
</organism>
<gene>
    <name evidence="1" type="ORF">Cba03nite_41000</name>
</gene>
<dbReference type="RefSeq" id="WP_203748488.1">
    <property type="nucleotide sequence ID" value="NZ_BONF01000024.1"/>
</dbReference>
<evidence type="ECO:0000313" key="1">
    <source>
        <dbReference type="EMBL" id="GIF82751.1"/>
    </source>
</evidence>
<dbReference type="EMBL" id="BONF01000024">
    <property type="protein sequence ID" value="GIF82751.1"/>
    <property type="molecule type" value="Genomic_DNA"/>
</dbReference>
<protein>
    <submittedName>
        <fullName evidence="1">Uncharacterized protein</fullName>
    </submittedName>
</protein>
<evidence type="ECO:0000313" key="2">
    <source>
        <dbReference type="Proteomes" id="UP000601223"/>
    </source>
</evidence>
<reference evidence="1 2" key="1">
    <citation type="submission" date="2021-01" db="EMBL/GenBank/DDBJ databases">
        <title>Whole genome shotgun sequence of Catellatospora bangladeshensis NBRC 107357.</title>
        <authorList>
            <person name="Komaki H."/>
            <person name="Tamura T."/>
        </authorList>
    </citation>
    <scope>NUCLEOTIDE SEQUENCE [LARGE SCALE GENOMIC DNA]</scope>
    <source>
        <strain evidence="1 2">NBRC 107357</strain>
    </source>
</reference>
<sequence length="105" mass="11510">MSHSVEGTWELSIQTPLGRQHTILTLTRDGDRLSGVMRDVRHGEQVALTGLEQQGTRLTWAQSITRPMRLNLTFEVTVDGDEMTGLAKAGRLPASKVTGRRSPAA</sequence>